<protein>
    <recommendedName>
        <fullName evidence="3">DUF2336 domain-containing protein</fullName>
    </recommendedName>
</protein>
<comment type="caution">
    <text evidence="1">The sequence shown here is derived from an EMBL/GenBank/DDBJ whole genome shotgun (WGS) entry which is preliminary data.</text>
</comment>
<reference evidence="1" key="2">
    <citation type="submission" date="2020-09" db="EMBL/GenBank/DDBJ databases">
        <authorList>
            <person name="Sun Q."/>
            <person name="Zhou Y."/>
        </authorList>
    </citation>
    <scope>NUCLEOTIDE SEQUENCE</scope>
    <source>
        <strain evidence="1">CGMCC 1.15367</strain>
    </source>
</reference>
<gene>
    <name evidence="1" type="ORF">GCM10011390_06450</name>
</gene>
<proteinExistence type="predicted"/>
<dbReference type="Pfam" id="PF10098">
    <property type="entry name" value="DUF2336"/>
    <property type="match status" value="1"/>
</dbReference>
<dbReference type="PIRSF" id="PIRSF035865">
    <property type="entry name" value="UCP035865"/>
    <property type="match status" value="1"/>
</dbReference>
<keyword evidence="2" id="KW-1185">Reference proteome</keyword>
<accession>A0A917E0A5</accession>
<dbReference type="Proteomes" id="UP000644699">
    <property type="component" value="Unassembled WGS sequence"/>
</dbReference>
<dbReference type="InterPro" id="IPR014598">
    <property type="entry name" value="UCP035865"/>
</dbReference>
<organism evidence="1 2">
    <name type="scientific">Aureimonas endophytica</name>
    <dbReference type="NCBI Taxonomy" id="2027858"/>
    <lineage>
        <taxon>Bacteria</taxon>
        <taxon>Pseudomonadati</taxon>
        <taxon>Pseudomonadota</taxon>
        <taxon>Alphaproteobacteria</taxon>
        <taxon>Hyphomicrobiales</taxon>
        <taxon>Aurantimonadaceae</taxon>
        <taxon>Aureimonas</taxon>
    </lineage>
</organism>
<evidence type="ECO:0008006" key="3">
    <source>
        <dbReference type="Google" id="ProtNLM"/>
    </source>
</evidence>
<reference evidence="1" key="1">
    <citation type="journal article" date="2014" name="Int. J. Syst. Evol. Microbiol.">
        <title>Complete genome sequence of Corynebacterium casei LMG S-19264T (=DSM 44701T), isolated from a smear-ripened cheese.</title>
        <authorList>
            <consortium name="US DOE Joint Genome Institute (JGI-PGF)"/>
            <person name="Walter F."/>
            <person name="Albersmeier A."/>
            <person name="Kalinowski J."/>
            <person name="Ruckert C."/>
        </authorList>
    </citation>
    <scope>NUCLEOTIDE SEQUENCE</scope>
    <source>
        <strain evidence="1">CGMCC 1.15367</strain>
    </source>
</reference>
<sequence>MTLQRFVDWCDNAGTRQRAEGFAMLARAYLDGHVPQGDRRAVEAFLHLVLDDPSPKVRAAVAAVMGRHRAAPPALLRAFLFDCQEVALFVAAAPALGDGDLADALASAGEALQAAIADRPDLAVTVAEAIAAEGCRAAVIALLRNDALDLGDGVLRRLAHRFGRDPEIRALLTAGRLPVDSRQMLILEAADALQSAPLVQAVLGERTAALVFEASERATAGLAETVEPAEMPRLVAHLQSSGQISPAFLIRAACLGNVDLVAAALAALSNLSEQRVRAVLVECREAAFQTLATRSGLSPSVGEIIRLALRCWKGIATGRVELGPEEAPDFVLAYVIQGFGAKPRSAEDEKALALLRRIQREAAREGMRLRAGRLLAA</sequence>
<evidence type="ECO:0000313" key="1">
    <source>
        <dbReference type="EMBL" id="GGD90402.1"/>
    </source>
</evidence>
<evidence type="ECO:0000313" key="2">
    <source>
        <dbReference type="Proteomes" id="UP000644699"/>
    </source>
</evidence>
<dbReference type="EMBL" id="BMIQ01000001">
    <property type="protein sequence ID" value="GGD90402.1"/>
    <property type="molecule type" value="Genomic_DNA"/>
</dbReference>
<dbReference type="RefSeq" id="WP_244639334.1">
    <property type="nucleotide sequence ID" value="NZ_BMIQ01000001.1"/>
</dbReference>
<dbReference type="InterPro" id="IPR019285">
    <property type="entry name" value="DUF2336"/>
</dbReference>
<name>A0A917E0A5_9HYPH</name>
<dbReference type="AlphaFoldDB" id="A0A917E0A5"/>